<dbReference type="RefSeq" id="WP_091896765.1">
    <property type="nucleotide sequence ID" value="NZ_FOSJ01000013.1"/>
</dbReference>
<dbReference type="PANTHER" id="PTHR37308">
    <property type="entry name" value="INTEGRAL MEMBRANE PROTEIN"/>
    <property type="match status" value="1"/>
</dbReference>
<feature type="transmembrane region" description="Helical" evidence="1">
    <location>
        <begin position="239"/>
        <end position="260"/>
    </location>
</feature>
<feature type="transmembrane region" description="Helical" evidence="1">
    <location>
        <begin position="115"/>
        <end position="135"/>
    </location>
</feature>
<feature type="transmembrane region" description="Helical" evidence="1">
    <location>
        <begin position="54"/>
        <end position="73"/>
    </location>
</feature>
<feature type="transmembrane region" description="Helical" evidence="1">
    <location>
        <begin position="147"/>
        <end position="168"/>
    </location>
</feature>
<dbReference type="Proteomes" id="UP000199589">
    <property type="component" value="Unassembled WGS sequence"/>
</dbReference>
<dbReference type="PANTHER" id="PTHR37308:SF1">
    <property type="entry name" value="POLYPRENYL-PHOSPHATE TRANSPORTER"/>
    <property type="match status" value="1"/>
</dbReference>
<feature type="transmembrane region" description="Helical" evidence="1">
    <location>
        <begin position="272"/>
        <end position="292"/>
    </location>
</feature>
<dbReference type="OrthoDB" id="9793746at2"/>
<keyword evidence="3" id="KW-1185">Reference proteome</keyword>
<reference evidence="3" key="1">
    <citation type="submission" date="2016-10" db="EMBL/GenBank/DDBJ databases">
        <authorList>
            <person name="Varghese N."/>
            <person name="Submissions S."/>
        </authorList>
    </citation>
    <scope>NUCLEOTIDE SEQUENCE [LARGE SCALE GENOMIC DNA]</scope>
    <source>
        <strain evidence="3">DSM 16108</strain>
    </source>
</reference>
<keyword evidence="1" id="KW-0812">Transmembrane</keyword>
<dbReference type="InterPro" id="IPR007163">
    <property type="entry name" value="VCA0040-like"/>
</dbReference>
<name>A0A1I3X915_9LACT</name>
<feature type="transmembrane region" description="Helical" evidence="1">
    <location>
        <begin position="175"/>
        <end position="193"/>
    </location>
</feature>
<evidence type="ECO:0000313" key="2">
    <source>
        <dbReference type="EMBL" id="SFK16123.1"/>
    </source>
</evidence>
<accession>A0A1I3X915</accession>
<dbReference type="AlphaFoldDB" id="A0A1I3X915"/>
<protein>
    <submittedName>
        <fullName evidence="2">Putative membrane protein</fullName>
    </submittedName>
</protein>
<evidence type="ECO:0000313" key="3">
    <source>
        <dbReference type="Proteomes" id="UP000199589"/>
    </source>
</evidence>
<keyword evidence="1" id="KW-0472">Membrane</keyword>
<keyword evidence="1" id="KW-1133">Transmembrane helix</keyword>
<feature type="transmembrane region" description="Helical" evidence="1">
    <location>
        <begin position="79"/>
        <end position="103"/>
    </location>
</feature>
<evidence type="ECO:0000256" key="1">
    <source>
        <dbReference type="SAM" id="Phobius"/>
    </source>
</evidence>
<dbReference type="Pfam" id="PF04018">
    <property type="entry name" value="VCA0040-like"/>
    <property type="match status" value="1"/>
</dbReference>
<feature type="transmembrane region" description="Helical" evidence="1">
    <location>
        <begin position="12"/>
        <end position="34"/>
    </location>
</feature>
<feature type="transmembrane region" description="Helical" evidence="1">
    <location>
        <begin position="205"/>
        <end position="227"/>
    </location>
</feature>
<gene>
    <name evidence="2" type="ORF">SAMN04488569_10136</name>
</gene>
<organism evidence="2 3">
    <name type="scientific">Marinilactibacillus piezotolerans</name>
    <dbReference type="NCBI Taxonomy" id="258723"/>
    <lineage>
        <taxon>Bacteria</taxon>
        <taxon>Bacillati</taxon>
        <taxon>Bacillota</taxon>
        <taxon>Bacilli</taxon>
        <taxon>Lactobacillales</taxon>
        <taxon>Carnobacteriaceae</taxon>
        <taxon>Marinilactibacillus</taxon>
    </lineage>
</organism>
<proteinExistence type="predicted"/>
<dbReference type="EMBL" id="FOSJ01000013">
    <property type="protein sequence ID" value="SFK16123.1"/>
    <property type="molecule type" value="Genomic_DNA"/>
</dbReference>
<sequence length="304" mass="32806">MQYLWMIVKGMIIGITNVIPGVSGGTMAVSFGIYDDIIHAVTHVKSEFKKSSKVLGPLAIGALIGIAGFSYFIEVLLDQYTLATAVAFIGLILGGLPILWNSFQKSKLQENQSFNFLHVLFFLIFFGIVAWMSFADTVGNGAESISLSFENVLALFLVGVASAAAMVVPGVSGSLLMLILGFYYAVIYTINQFNAALSNFDLDTLLPFGTLLAAYAIGMLVGIILISKVIDYFFQTKPTYTYASILGLVVASPIAILTNTSAIADLQSGRSIWYYLLTILLGVLCFALTFVLGRTEDTADTIED</sequence>